<dbReference type="InterPro" id="IPR020550">
    <property type="entry name" value="Inositol_monophosphatase_CS"/>
</dbReference>
<feature type="binding site" evidence="4">
    <location>
        <position position="89"/>
    </location>
    <ligand>
        <name>Mg(2+)</name>
        <dbReference type="ChEBI" id="CHEBI:18420"/>
        <label>1</label>
        <note>catalytic</note>
    </ligand>
</feature>
<dbReference type="Pfam" id="PF00459">
    <property type="entry name" value="Inositol_P"/>
    <property type="match status" value="1"/>
</dbReference>
<dbReference type="GO" id="GO:0046854">
    <property type="term" value="P:phosphatidylinositol phosphate biosynthetic process"/>
    <property type="evidence" value="ECO:0007669"/>
    <property type="project" value="InterPro"/>
</dbReference>
<keyword evidence="6" id="KW-1185">Reference proteome</keyword>
<sequence>MPDSSPADDLALLTEAARRAGRTALTFSGTTAQRWEKPDDLGPVTEADLAVDDMLRTTLTQARPTYGWLSEESEDTADRLTRDRVFIVDPIDGTRSFIEGSDTWAHSLAIAEYGEIVAAAVYLPVKGKLYAAAKGRGAFLNDRPIRVSPRDALTGARVLAAKPNYDTRHWPGGVPDVRRHYRPSLAYRLSLVAEGRFDAMLTFRDSWEWDIAAGDLILREAGAVTSSRTGAPLRFNNPRPQVDGVIAACPGLHAEILTALGPARSSRRDPTQHPSGS</sequence>
<dbReference type="GO" id="GO:0007165">
    <property type="term" value="P:signal transduction"/>
    <property type="evidence" value="ECO:0007669"/>
    <property type="project" value="TreeGrafter"/>
</dbReference>
<evidence type="ECO:0000313" key="5">
    <source>
        <dbReference type="EMBL" id="GGE44313.1"/>
    </source>
</evidence>
<comment type="similarity">
    <text evidence="1">Belongs to the inositol monophosphatase superfamily.</text>
</comment>
<evidence type="ECO:0000256" key="2">
    <source>
        <dbReference type="ARBA" id="ARBA00022723"/>
    </source>
</evidence>
<accession>A0A917AD89</accession>
<comment type="caution">
    <text evidence="5">The sequence shown here is derived from an EMBL/GenBank/DDBJ whole genome shotgun (WGS) entry which is preliminary data.</text>
</comment>
<dbReference type="PANTHER" id="PTHR20854:SF4">
    <property type="entry name" value="INOSITOL-1-MONOPHOSPHATASE-RELATED"/>
    <property type="match status" value="1"/>
</dbReference>
<dbReference type="GO" id="GO:0046872">
    <property type="term" value="F:metal ion binding"/>
    <property type="evidence" value="ECO:0007669"/>
    <property type="project" value="UniProtKB-KW"/>
</dbReference>
<dbReference type="GO" id="GO:0008934">
    <property type="term" value="F:inositol monophosphate 1-phosphatase activity"/>
    <property type="evidence" value="ECO:0007669"/>
    <property type="project" value="TreeGrafter"/>
</dbReference>
<dbReference type="PRINTS" id="PR00377">
    <property type="entry name" value="IMPHPHTASES"/>
</dbReference>
<feature type="binding site" evidence="4">
    <location>
        <position position="91"/>
    </location>
    <ligand>
        <name>Mg(2+)</name>
        <dbReference type="ChEBI" id="CHEBI:18420"/>
        <label>1</label>
        <note>catalytic</note>
    </ligand>
</feature>
<dbReference type="AlphaFoldDB" id="A0A917AD89"/>
<organism evidence="5 6">
    <name type="scientific">Primorskyibacter flagellatus</name>
    <dbReference type="NCBI Taxonomy" id="1387277"/>
    <lineage>
        <taxon>Bacteria</taxon>
        <taxon>Pseudomonadati</taxon>
        <taxon>Pseudomonadota</taxon>
        <taxon>Alphaproteobacteria</taxon>
        <taxon>Rhodobacterales</taxon>
        <taxon>Roseobacteraceae</taxon>
        <taxon>Primorskyibacter</taxon>
    </lineage>
</organism>
<dbReference type="EMBL" id="BMFJ01000002">
    <property type="protein sequence ID" value="GGE44313.1"/>
    <property type="molecule type" value="Genomic_DNA"/>
</dbReference>
<dbReference type="PANTHER" id="PTHR20854">
    <property type="entry name" value="INOSITOL MONOPHOSPHATASE"/>
    <property type="match status" value="1"/>
</dbReference>
<feature type="binding site" evidence="4">
    <location>
        <position position="210"/>
    </location>
    <ligand>
        <name>Mg(2+)</name>
        <dbReference type="ChEBI" id="CHEBI:18420"/>
        <label>1</label>
        <note>catalytic</note>
    </ligand>
</feature>
<dbReference type="InterPro" id="IPR000760">
    <property type="entry name" value="Inositol_monophosphatase-like"/>
</dbReference>
<dbReference type="RefSeq" id="WP_188479053.1">
    <property type="nucleotide sequence ID" value="NZ_BMFJ01000002.1"/>
</dbReference>
<dbReference type="Gene3D" id="3.30.540.10">
    <property type="entry name" value="Fructose-1,6-Bisphosphatase, subunit A, domain 1"/>
    <property type="match status" value="1"/>
</dbReference>
<keyword evidence="2 4" id="KW-0479">Metal-binding</keyword>
<evidence type="ECO:0000256" key="3">
    <source>
        <dbReference type="ARBA" id="ARBA00022842"/>
    </source>
</evidence>
<gene>
    <name evidence="5" type="ORF">GCM10011360_34440</name>
</gene>
<dbReference type="PROSITE" id="PS00630">
    <property type="entry name" value="IMP_2"/>
    <property type="match status" value="1"/>
</dbReference>
<dbReference type="Proteomes" id="UP000612855">
    <property type="component" value="Unassembled WGS sequence"/>
</dbReference>
<evidence type="ECO:0000256" key="1">
    <source>
        <dbReference type="ARBA" id="ARBA00009759"/>
    </source>
</evidence>
<evidence type="ECO:0000313" key="6">
    <source>
        <dbReference type="Proteomes" id="UP000612855"/>
    </source>
</evidence>
<dbReference type="CDD" id="cd01638">
    <property type="entry name" value="CysQ"/>
    <property type="match status" value="1"/>
</dbReference>
<comment type="cofactor">
    <cofactor evidence="4">
        <name>Mg(2+)</name>
        <dbReference type="ChEBI" id="CHEBI:18420"/>
    </cofactor>
</comment>
<name>A0A917AD89_9RHOB</name>
<evidence type="ECO:0000256" key="4">
    <source>
        <dbReference type="PIRSR" id="PIRSR600760-2"/>
    </source>
</evidence>
<protein>
    <submittedName>
        <fullName evidence="5">3'(2'),5'-bisphosphate nucleotidase CysQ</fullName>
    </submittedName>
</protein>
<keyword evidence="3 4" id="KW-0460">Magnesium</keyword>
<dbReference type="GO" id="GO:0006020">
    <property type="term" value="P:inositol metabolic process"/>
    <property type="evidence" value="ECO:0007669"/>
    <property type="project" value="TreeGrafter"/>
</dbReference>
<dbReference type="SUPFAM" id="SSF56655">
    <property type="entry name" value="Carbohydrate phosphatase"/>
    <property type="match status" value="1"/>
</dbReference>
<feature type="binding site" evidence="4">
    <location>
        <position position="71"/>
    </location>
    <ligand>
        <name>Mg(2+)</name>
        <dbReference type="ChEBI" id="CHEBI:18420"/>
        <label>1</label>
        <note>catalytic</note>
    </ligand>
</feature>
<proteinExistence type="inferred from homology"/>
<reference evidence="6" key="1">
    <citation type="journal article" date="2019" name="Int. J. Syst. Evol. Microbiol.">
        <title>The Global Catalogue of Microorganisms (GCM) 10K type strain sequencing project: providing services to taxonomists for standard genome sequencing and annotation.</title>
        <authorList>
            <consortium name="The Broad Institute Genomics Platform"/>
            <consortium name="The Broad Institute Genome Sequencing Center for Infectious Disease"/>
            <person name="Wu L."/>
            <person name="Ma J."/>
        </authorList>
    </citation>
    <scope>NUCLEOTIDE SEQUENCE [LARGE SCALE GENOMIC DNA]</scope>
    <source>
        <strain evidence="6">CGMCC 1.12664</strain>
    </source>
</reference>
<dbReference type="Gene3D" id="3.40.190.80">
    <property type="match status" value="1"/>
</dbReference>
<feature type="binding site" evidence="4">
    <location>
        <position position="92"/>
    </location>
    <ligand>
        <name>Mg(2+)</name>
        <dbReference type="ChEBI" id="CHEBI:18420"/>
        <label>1</label>
        <note>catalytic</note>
    </ligand>
</feature>